<comment type="caution">
    <text evidence="2">The sequence shown here is derived from an EMBL/GenBank/DDBJ whole genome shotgun (WGS) entry which is preliminary data.</text>
</comment>
<dbReference type="EMBL" id="SGWV01000010">
    <property type="protein sequence ID" value="RZS53133.1"/>
    <property type="molecule type" value="Genomic_DNA"/>
</dbReference>
<keyword evidence="3" id="KW-1185">Reference proteome</keyword>
<dbReference type="Pfam" id="PF02190">
    <property type="entry name" value="LON_substr_bdg"/>
    <property type="match status" value="1"/>
</dbReference>
<evidence type="ECO:0000313" key="2">
    <source>
        <dbReference type="EMBL" id="RZS53133.1"/>
    </source>
</evidence>
<gene>
    <name evidence="2" type="ORF">EV685_2756</name>
</gene>
<dbReference type="RefSeq" id="WP_242615586.1">
    <property type="nucleotide sequence ID" value="NZ_SGWV01000010.1"/>
</dbReference>
<sequence>MSAGTPASPPELPLHALPLFPLGTVLFPDGLLSLKVFEARYLDLMGWCLREGKGFGVVTLIQGGEVRGATQDGVRFEAVGCLATIADCDADQPGILQVRCHGGRRFELDGASQRPDGLWTAARATLLAADETAAPLPEHAGSVAALRRAVVALDERGDAPFRLPLRYDDAGWVANRWCEILPIPLPTRHKLMALPDPVARLGLVDGFLRRHKIV</sequence>
<evidence type="ECO:0000259" key="1">
    <source>
        <dbReference type="SMART" id="SM00464"/>
    </source>
</evidence>
<dbReference type="PANTHER" id="PTHR46732:SF8">
    <property type="entry name" value="ATP-DEPENDENT PROTEASE LA (LON) DOMAIN PROTEIN"/>
    <property type="match status" value="1"/>
</dbReference>
<dbReference type="PANTHER" id="PTHR46732">
    <property type="entry name" value="ATP-DEPENDENT PROTEASE LA (LON) DOMAIN PROTEIN"/>
    <property type="match status" value="1"/>
</dbReference>
<dbReference type="SUPFAM" id="SSF88697">
    <property type="entry name" value="PUA domain-like"/>
    <property type="match status" value="1"/>
</dbReference>
<dbReference type="Proteomes" id="UP000293433">
    <property type="component" value="Unassembled WGS sequence"/>
</dbReference>
<feature type="domain" description="Lon N-terminal" evidence="1">
    <location>
        <begin position="16"/>
        <end position="210"/>
    </location>
</feature>
<dbReference type="AlphaFoldDB" id="A0A4Q7LGI3"/>
<dbReference type="InterPro" id="IPR046336">
    <property type="entry name" value="Lon_prtase_N_sf"/>
</dbReference>
<reference evidence="2 3" key="1">
    <citation type="submission" date="2019-02" db="EMBL/GenBank/DDBJ databases">
        <title>Genomic Encyclopedia of Type Strains, Phase IV (KMG-IV): sequencing the most valuable type-strain genomes for metagenomic binning, comparative biology and taxonomic classification.</title>
        <authorList>
            <person name="Goeker M."/>
        </authorList>
    </citation>
    <scope>NUCLEOTIDE SEQUENCE [LARGE SCALE GENOMIC DNA]</scope>
    <source>
        <strain evidence="2 3">DSM 10617</strain>
    </source>
</reference>
<dbReference type="InterPro" id="IPR015947">
    <property type="entry name" value="PUA-like_sf"/>
</dbReference>
<dbReference type="InterPro" id="IPR003111">
    <property type="entry name" value="Lon_prtase_N"/>
</dbReference>
<evidence type="ECO:0000313" key="3">
    <source>
        <dbReference type="Proteomes" id="UP000293433"/>
    </source>
</evidence>
<name>A0A4Q7LGI3_9BURK</name>
<dbReference type="SMART" id="SM00464">
    <property type="entry name" value="LON"/>
    <property type="match status" value="1"/>
</dbReference>
<dbReference type="Gene3D" id="2.30.130.40">
    <property type="entry name" value="LON domain-like"/>
    <property type="match status" value="1"/>
</dbReference>
<proteinExistence type="predicted"/>
<dbReference type="Gene3D" id="1.10.4060.10">
    <property type="entry name" value="BPP1347 like domain"/>
    <property type="match status" value="1"/>
</dbReference>
<protein>
    <recommendedName>
        <fullName evidence="1">Lon N-terminal domain-containing protein</fullName>
    </recommendedName>
</protein>
<accession>A0A4Q7LGI3</accession>
<organism evidence="2 3">
    <name type="scientific">Sphaerotilus mobilis</name>
    <dbReference type="NCBI Taxonomy" id="47994"/>
    <lineage>
        <taxon>Bacteria</taxon>
        <taxon>Pseudomonadati</taxon>
        <taxon>Pseudomonadota</taxon>
        <taxon>Betaproteobacteria</taxon>
        <taxon>Burkholderiales</taxon>
        <taxon>Sphaerotilaceae</taxon>
        <taxon>Sphaerotilus</taxon>
    </lineage>
</organism>